<keyword evidence="4" id="KW-1185">Reference proteome</keyword>
<dbReference type="EMBL" id="BEZZ01000188">
    <property type="protein sequence ID" value="GCC28030.1"/>
    <property type="molecule type" value="Genomic_DNA"/>
</dbReference>
<dbReference type="OMA" id="HDCKNCA"/>
<feature type="region of interest" description="Disordered" evidence="2">
    <location>
        <begin position="1"/>
        <end position="28"/>
    </location>
</feature>
<evidence type="ECO:0000313" key="3">
    <source>
        <dbReference type="EMBL" id="GCC28030.1"/>
    </source>
</evidence>
<keyword evidence="1" id="KW-0175">Coiled coil</keyword>
<dbReference type="AlphaFoldDB" id="A0A401SCE5"/>
<proteinExistence type="predicted"/>
<reference evidence="3 4" key="1">
    <citation type="journal article" date="2018" name="Nat. Ecol. Evol.">
        <title>Shark genomes provide insights into elasmobranch evolution and the origin of vertebrates.</title>
        <authorList>
            <person name="Hara Y"/>
            <person name="Yamaguchi K"/>
            <person name="Onimaru K"/>
            <person name="Kadota M"/>
            <person name="Koyanagi M"/>
            <person name="Keeley SD"/>
            <person name="Tatsumi K"/>
            <person name="Tanaka K"/>
            <person name="Motone F"/>
            <person name="Kageyama Y"/>
            <person name="Nozu R"/>
            <person name="Adachi N"/>
            <person name="Nishimura O"/>
            <person name="Nakagawa R"/>
            <person name="Tanegashima C"/>
            <person name="Kiyatake I"/>
            <person name="Matsumoto R"/>
            <person name="Murakumo K"/>
            <person name="Nishida K"/>
            <person name="Terakita A"/>
            <person name="Kuratani S"/>
            <person name="Sato K"/>
            <person name="Hyodo S Kuraku.S."/>
        </authorList>
    </citation>
    <scope>NUCLEOTIDE SEQUENCE [LARGE SCALE GENOMIC DNA]</scope>
</reference>
<sequence>MKVGAIQPYHNLKHSSPISSPDTPINDPPDFTGITGVAMSIPEAKQPAIHFDTVKIQKLTLSKKNFEREKHDISAKDASNKVSMYDQKQLMERICILEKETAQLKTQLKEKDVIITNLTELLQHKISEYSQLIEEEQQSHEQTEGKLKQAETLAEEKLQQLQENRKEFEEKAEQLKKLHEEKLAAVLRKSASEISCRDEKISKLKQQISEILQGKSWERQRQIYELKKEVTRVSEEASRLQRELTLQKSLKQECKSCKSLPLKRRPYK</sequence>
<dbReference type="Proteomes" id="UP000287033">
    <property type="component" value="Unassembled WGS sequence"/>
</dbReference>
<evidence type="ECO:0000313" key="4">
    <source>
        <dbReference type="Proteomes" id="UP000287033"/>
    </source>
</evidence>
<dbReference type="STRING" id="137246.A0A401SCE5"/>
<feature type="coiled-coil region" evidence="1">
    <location>
        <begin position="126"/>
        <end position="189"/>
    </location>
</feature>
<organism evidence="3 4">
    <name type="scientific">Chiloscyllium punctatum</name>
    <name type="common">Brownbanded bambooshark</name>
    <name type="synonym">Hemiscyllium punctatum</name>
    <dbReference type="NCBI Taxonomy" id="137246"/>
    <lineage>
        <taxon>Eukaryota</taxon>
        <taxon>Metazoa</taxon>
        <taxon>Chordata</taxon>
        <taxon>Craniata</taxon>
        <taxon>Vertebrata</taxon>
        <taxon>Chondrichthyes</taxon>
        <taxon>Elasmobranchii</taxon>
        <taxon>Galeomorphii</taxon>
        <taxon>Galeoidea</taxon>
        <taxon>Orectolobiformes</taxon>
        <taxon>Hemiscylliidae</taxon>
        <taxon>Chiloscyllium</taxon>
    </lineage>
</organism>
<comment type="caution">
    <text evidence="3">The sequence shown here is derived from an EMBL/GenBank/DDBJ whole genome shotgun (WGS) entry which is preliminary data.</text>
</comment>
<accession>A0A401SCE5</accession>
<protein>
    <submittedName>
        <fullName evidence="3">Uncharacterized protein</fullName>
    </submittedName>
</protein>
<evidence type="ECO:0000256" key="1">
    <source>
        <dbReference type="SAM" id="Coils"/>
    </source>
</evidence>
<evidence type="ECO:0000256" key="2">
    <source>
        <dbReference type="SAM" id="MobiDB-lite"/>
    </source>
</evidence>
<dbReference type="OrthoDB" id="8799554at2759"/>
<feature type="compositionally biased region" description="Polar residues" evidence="2">
    <location>
        <begin position="14"/>
        <end position="23"/>
    </location>
</feature>
<name>A0A401SCE5_CHIPU</name>
<gene>
    <name evidence="3" type="ORF">chiPu_0006456</name>
</gene>